<dbReference type="Proteomes" id="UP000033054">
    <property type="component" value="Chromosome"/>
</dbReference>
<dbReference type="KEGG" id="srd:SD10_21370"/>
<name>A0A0E3V8T6_9BACT</name>
<evidence type="ECO:0000313" key="1">
    <source>
        <dbReference type="EMBL" id="AKD57062.1"/>
    </source>
</evidence>
<protein>
    <submittedName>
        <fullName evidence="1">Uncharacterized protein</fullName>
    </submittedName>
</protein>
<dbReference type="PATRIC" id="fig|1379870.5.peg.4612"/>
<organism evidence="1 2">
    <name type="scientific">Spirosoma radiotolerans</name>
    <dbReference type="NCBI Taxonomy" id="1379870"/>
    <lineage>
        <taxon>Bacteria</taxon>
        <taxon>Pseudomonadati</taxon>
        <taxon>Bacteroidota</taxon>
        <taxon>Cytophagia</taxon>
        <taxon>Cytophagales</taxon>
        <taxon>Cytophagaceae</taxon>
        <taxon>Spirosoma</taxon>
    </lineage>
</organism>
<sequence length="155" mass="18111">MEAMFRSPYIQKEPTTPQDGELPVIRVILEKQSSQSWGRIEWHGMMAIASGNSTEAVTKKLTVQLNEFVTYTRTEYHNQQVPPTEFVFDYQYDLTRVRELLQQFRVTSLAEHTAISQELLSQFMTNKRYPSGQQARQIESLIQKFGREMLNFSLL</sequence>
<accession>A0A0E3V8T6</accession>
<keyword evidence="2" id="KW-1185">Reference proteome</keyword>
<dbReference type="GO" id="GO:0003677">
    <property type="term" value="F:DNA binding"/>
    <property type="evidence" value="ECO:0007669"/>
    <property type="project" value="InterPro"/>
</dbReference>
<dbReference type="EMBL" id="CP010429">
    <property type="protein sequence ID" value="AKD57062.1"/>
    <property type="molecule type" value="Genomic_DNA"/>
</dbReference>
<dbReference type="InterPro" id="IPR010982">
    <property type="entry name" value="Lambda_DNA-bd_dom_sf"/>
</dbReference>
<dbReference type="SUPFAM" id="SSF47413">
    <property type="entry name" value="lambda repressor-like DNA-binding domains"/>
    <property type="match status" value="1"/>
</dbReference>
<gene>
    <name evidence="1" type="ORF">SD10_21370</name>
</gene>
<proteinExistence type="predicted"/>
<dbReference type="HOGENOM" id="CLU_1694434_0_0_10"/>
<reference evidence="1 2" key="1">
    <citation type="journal article" date="2014" name="Curr. Microbiol.">
        <title>Spirosoma radiotolerans sp. nov., a gamma-radiation-resistant bacterium isolated from gamma ray-irradiated soil.</title>
        <authorList>
            <person name="Lee J.J."/>
            <person name="Srinivasan S."/>
            <person name="Lim S."/>
            <person name="Joe M."/>
            <person name="Im S."/>
            <person name="Bae S.I."/>
            <person name="Park K.R."/>
            <person name="Han J.H."/>
            <person name="Park S.H."/>
            <person name="Joo B.M."/>
            <person name="Park S.J."/>
            <person name="Kim M.K."/>
        </authorList>
    </citation>
    <scope>NUCLEOTIDE SEQUENCE [LARGE SCALE GENOMIC DNA]</scope>
    <source>
        <strain evidence="1 2">DG5A</strain>
    </source>
</reference>
<dbReference type="AlphaFoldDB" id="A0A0E3V8T6"/>
<evidence type="ECO:0000313" key="2">
    <source>
        <dbReference type="Proteomes" id="UP000033054"/>
    </source>
</evidence>